<dbReference type="EMBL" id="WHUW01000003">
    <property type="protein sequence ID" value="KAF8449211.1"/>
    <property type="molecule type" value="Genomic_DNA"/>
</dbReference>
<protein>
    <recommendedName>
        <fullName evidence="1">DUF6830 domain-containing protein</fullName>
    </recommendedName>
</protein>
<dbReference type="InterPro" id="IPR041078">
    <property type="entry name" value="Plavaka"/>
</dbReference>
<comment type="caution">
    <text evidence="2">The sequence shown here is derived from an EMBL/GenBank/DDBJ whole genome shotgun (WGS) entry which is preliminary data.</text>
</comment>
<evidence type="ECO:0000313" key="3">
    <source>
        <dbReference type="Proteomes" id="UP001194468"/>
    </source>
</evidence>
<dbReference type="InterPro" id="IPR049233">
    <property type="entry name" value="DUF6830"/>
</dbReference>
<name>A0AAD4C523_BOLED</name>
<dbReference type="Pfam" id="PF20722">
    <property type="entry name" value="DUF6830"/>
    <property type="match status" value="1"/>
</dbReference>
<gene>
    <name evidence="2" type="ORF">L210DRAFT_3609588</name>
</gene>
<reference evidence="2" key="1">
    <citation type="submission" date="2019-10" db="EMBL/GenBank/DDBJ databases">
        <authorList>
            <consortium name="DOE Joint Genome Institute"/>
            <person name="Kuo A."/>
            <person name="Miyauchi S."/>
            <person name="Kiss E."/>
            <person name="Drula E."/>
            <person name="Kohler A."/>
            <person name="Sanchez-Garcia M."/>
            <person name="Andreopoulos B."/>
            <person name="Barry K.W."/>
            <person name="Bonito G."/>
            <person name="Buee M."/>
            <person name="Carver A."/>
            <person name="Chen C."/>
            <person name="Cichocki N."/>
            <person name="Clum A."/>
            <person name="Culley D."/>
            <person name="Crous P.W."/>
            <person name="Fauchery L."/>
            <person name="Girlanda M."/>
            <person name="Hayes R."/>
            <person name="Keri Z."/>
            <person name="LaButti K."/>
            <person name="Lipzen A."/>
            <person name="Lombard V."/>
            <person name="Magnuson J."/>
            <person name="Maillard F."/>
            <person name="Morin E."/>
            <person name="Murat C."/>
            <person name="Nolan M."/>
            <person name="Ohm R."/>
            <person name="Pangilinan J."/>
            <person name="Pereira M."/>
            <person name="Perotto S."/>
            <person name="Peter M."/>
            <person name="Riley R."/>
            <person name="Sitrit Y."/>
            <person name="Stielow B."/>
            <person name="Szollosi G."/>
            <person name="Zifcakova L."/>
            <person name="Stursova M."/>
            <person name="Spatafora J.W."/>
            <person name="Tedersoo L."/>
            <person name="Vaario L.-M."/>
            <person name="Yamada A."/>
            <person name="Yan M."/>
            <person name="Wang P."/>
            <person name="Xu J."/>
            <person name="Bruns T."/>
            <person name="Baldrian P."/>
            <person name="Vilgalys R."/>
            <person name="Henrissat B."/>
            <person name="Grigoriev I.V."/>
            <person name="Hibbett D."/>
            <person name="Nagy L.G."/>
            <person name="Martin F.M."/>
        </authorList>
    </citation>
    <scope>NUCLEOTIDE SEQUENCE</scope>
    <source>
        <strain evidence="2">BED1</strain>
    </source>
</reference>
<keyword evidence="3" id="KW-1185">Reference proteome</keyword>
<accession>A0AAD4C523</accession>
<sequence length="779" mass="89111">MDVGTEQEFIETFPDCSNSYAGGLSFMDLFWQDKYAEERRENLYFPFACGEEWEFLSWCVRSGLSMAAINSLLSLTIIKRISLSLPSGPPWLCKQLTSEAPTKQPVRLFYHPPLKCIQSLLSHPLLYPHISFVPRKVWTSAARICRIYKDWLSGECAWEIQEKLPRGATTLGVVLSLDKTNISVISGNPLLPIAKFTCKDMRTRGLLHDRLIHQALHEVLELLKMAAQVGVMMNDPADYRAFLKVAKALHLNGVVELYWVDWPLSCPAEFLHPETLHHFHRFSWDHDIKWCIQVVTAPKIDFRFSLLQPTIRYRGFEDSISNLKQVMGRDHRSIQRYLVGVIAGAVPRQFLIAIRVLVKFCYLVQAPRFSDQSLGKLTDVLKLFHDHKDAVTQAGARKDSWEIPKLELLQSVVPSIQRSGPVMQWSADATEHAHVREIKVPARSGNNRNYYDQIAHHLDRSDKCFRFDVATYFAARHEKSLLSEEDDLDFDQEDDHDELDAPSLHEHMKISISCLSVNYFVIADAIAHGCIPNAPRPHRTFATSTTTFHIADKPSLQTTVDEATVLFGITDLRPALLEFLQRVQDQNVHDVSGIRTQDLHGQLPFDHIQVWYRLHVQRHLYHEDTRVDAPQTLRAFPPSPDCPHGLYDAVVISPGSDSDWPRRGIEGHLVAQLRLVFRPMNADYLLAYVQRFNVVSQRESMSDVHPATGMHLLRRATKSNGTRIGDIVPVSHIRSVAHLVPSFGKEAHPCLSRQNVNELSTDFWLNKFWSKEFYYVLCP</sequence>
<evidence type="ECO:0000313" key="2">
    <source>
        <dbReference type="EMBL" id="KAF8449211.1"/>
    </source>
</evidence>
<organism evidence="2 3">
    <name type="scientific">Boletus edulis BED1</name>
    <dbReference type="NCBI Taxonomy" id="1328754"/>
    <lineage>
        <taxon>Eukaryota</taxon>
        <taxon>Fungi</taxon>
        <taxon>Dikarya</taxon>
        <taxon>Basidiomycota</taxon>
        <taxon>Agaricomycotina</taxon>
        <taxon>Agaricomycetes</taxon>
        <taxon>Agaricomycetidae</taxon>
        <taxon>Boletales</taxon>
        <taxon>Boletineae</taxon>
        <taxon>Boletaceae</taxon>
        <taxon>Boletoideae</taxon>
        <taxon>Boletus</taxon>
    </lineage>
</organism>
<feature type="domain" description="DUF6830" evidence="1">
    <location>
        <begin position="518"/>
        <end position="672"/>
    </location>
</feature>
<evidence type="ECO:0000259" key="1">
    <source>
        <dbReference type="Pfam" id="PF20722"/>
    </source>
</evidence>
<dbReference type="Proteomes" id="UP001194468">
    <property type="component" value="Unassembled WGS sequence"/>
</dbReference>
<dbReference type="AlphaFoldDB" id="A0AAD4C523"/>
<dbReference type="Pfam" id="PF18759">
    <property type="entry name" value="Plavaka"/>
    <property type="match status" value="2"/>
</dbReference>
<reference evidence="2" key="2">
    <citation type="journal article" date="2020" name="Nat. Commun.">
        <title>Large-scale genome sequencing of mycorrhizal fungi provides insights into the early evolution of symbiotic traits.</title>
        <authorList>
            <person name="Miyauchi S."/>
            <person name="Kiss E."/>
            <person name="Kuo A."/>
            <person name="Drula E."/>
            <person name="Kohler A."/>
            <person name="Sanchez-Garcia M."/>
            <person name="Morin E."/>
            <person name="Andreopoulos B."/>
            <person name="Barry K.W."/>
            <person name="Bonito G."/>
            <person name="Buee M."/>
            <person name="Carver A."/>
            <person name="Chen C."/>
            <person name="Cichocki N."/>
            <person name="Clum A."/>
            <person name="Culley D."/>
            <person name="Crous P.W."/>
            <person name="Fauchery L."/>
            <person name="Girlanda M."/>
            <person name="Hayes R.D."/>
            <person name="Keri Z."/>
            <person name="LaButti K."/>
            <person name="Lipzen A."/>
            <person name="Lombard V."/>
            <person name="Magnuson J."/>
            <person name="Maillard F."/>
            <person name="Murat C."/>
            <person name="Nolan M."/>
            <person name="Ohm R.A."/>
            <person name="Pangilinan J."/>
            <person name="Pereira M.F."/>
            <person name="Perotto S."/>
            <person name="Peter M."/>
            <person name="Pfister S."/>
            <person name="Riley R."/>
            <person name="Sitrit Y."/>
            <person name="Stielow J.B."/>
            <person name="Szollosi G."/>
            <person name="Zifcakova L."/>
            <person name="Stursova M."/>
            <person name="Spatafora J.W."/>
            <person name="Tedersoo L."/>
            <person name="Vaario L.M."/>
            <person name="Yamada A."/>
            <person name="Yan M."/>
            <person name="Wang P."/>
            <person name="Xu J."/>
            <person name="Bruns T."/>
            <person name="Baldrian P."/>
            <person name="Vilgalys R."/>
            <person name="Dunand C."/>
            <person name="Henrissat B."/>
            <person name="Grigoriev I.V."/>
            <person name="Hibbett D."/>
            <person name="Nagy L.G."/>
            <person name="Martin F.M."/>
        </authorList>
    </citation>
    <scope>NUCLEOTIDE SEQUENCE</scope>
    <source>
        <strain evidence="2">BED1</strain>
    </source>
</reference>
<proteinExistence type="predicted"/>